<organism evidence="1 2">
    <name type="scientific">Trema orientale</name>
    <name type="common">Charcoal tree</name>
    <name type="synonym">Celtis orientalis</name>
    <dbReference type="NCBI Taxonomy" id="63057"/>
    <lineage>
        <taxon>Eukaryota</taxon>
        <taxon>Viridiplantae</taxon>
        <taxon>Streptophyta</taxon>
        <taxon>Embryophyta</taxon>
        <taxon>Tracheophyta</taxon>
        <taxon>Spermatophyta</taxon>
        <taxon>Magnoliopsida</taxon>
        <taxon>eudicotyledons</taxon>
        <taxon>Gunneridae</taxon>
        <taxon>Pentapetalae</taxon>
        <taxon>rosids</taxon>
        <taxon>fabids</taxon>
        <taxon>Rosales</taxon>
        <taxon>Cannabaceae</taxon>
        <taxon>Trema</taxon>
    </lineage>
</organism>
<reference evidence="2" key="1">
    <citation type="submission" date="2016-06" db="EMBL/GenBank/DDBJ databases">
        <title>Parallel loss of symbiosis genes in relatives of nitrogen-fixing non-legume Parasponia.</title>
        <authorList>
            <person name="Van Velzen R."/>
            <person name="Holmer R."/>
            <person name="Bu F."/>
            <person name="Rutten L."/>
            <person name="Van Zeijl A."/>
            <person name="Liu W."/>
            <person name="Santuari L."/>
            <person name="Cao Q."/>
            <person name="Sharma T."/>
            <person name="Shen D."/>
            <person name="Roswanjaya Y."/>
            <person name="Wardhani T."/>
            <person name="Kalhor M.S."/>
            <person name="Jansen J."/>
            <person name="Van den Hoogen J."/>
            <person name="Gungor B."/>
            <person name="Hartog M."/>
            <person name="Hontelez J."/>
            <person name="Verver J."/>
            <person name="Yang W.-C."/>
            <person name="Schijlen E."/>
            <person name="Repin R."/>
            <person name="Schilthuizen M."/>
            <person name="Schranz E."/>
            <person name="Heidstra R."/>
            <person name="Miyata K."/>
            <person name="Fedorova E."/>
            <person name="Kohlen W."/>
            <person name="Bisseling T."/>
            <person name="Smit S."/>
            <person name="Geurts R."/>
        </authorList>
    </citation>
    <scope>NUCLEOTIDE SEQUENCE [LARGE SCALE GENOMIC DNA]</scope>
    <source>
        <strain evidence="2">cv. RG33-2</strain>
    </source>
</reference>
<keyword evidence="2" id="KW-1185">Reference proteome</keyword>
<evidence type="ECO:0000313" key="1">
    <source>
        <dbReference type="EMBL" id="PON44111.1"/>
    </source>
</evidence>
<protein>
    <recommendedName>
        <fullName evidence="3">F-box domain containing protein</fullName>
    </recommendedName>
</protein>
<sequence length="169" mass="19562">MIRLPNLGSTIRCSVVCKRWLSVVSRSDFVPTLMDRLRSKVPLRLLLGDKFSFGDDFIFFGNPNPDYARPRLFGTWKYNSDDIGDATGSFPLVHRVKIVAEDIINSMFVSVLAFHPSHNNQIFMLRNRTLYVYDMETNKQVKVADFDSDKVSDLRIFPFQHLTWPITLI</sequence>
<dbReference type="AlphaFoldDB" id="A0A2P5B5P0"/>
<dbReference type="Proteomes" id="UP000237000">
    <property type="component" value="Unassembled WGS sequence"/>
</dbReference>
<proteinExistence type="predicted"/>
<accession>A0A2P5B5P0</accession>
<evidence type="ECO:0008006" key="3">
    <source>
        <dbReference type="Google" id="ProtNLM"/>
    </source>
</evidence>
<dbReference type="OrthoDB" id="625245at2759"/>
<comment type="caution">
    <text evidence="1">The sequence shown here is derived from an EMBL/GenBank/DDBJ whole genome shotgun (WGS) entry which is preliminary data.</text>
</comment>
<dbReference type="EMBL" id="JXTC01000601">
    <property type="protein sequence ID" value="PON44111.1"/>
    <property type="molecule type" value="Genomic_DNA"/>
</dbReference>
<gene>
    <name evidence="1" type="ORF">TorRG33x02_331980</name>
</gene>
<dbReference type="InParanoid" id="A0A2P5B5P0"/>
<evidence type="ECO:0000313" key="2">
    <source>
        <dbReference type="Proteomes" id="UP000237000"/>
    </source>
</evidence>
<name>A0A2P5B5P0_TREOI</name>